<dbReference type="Pfam" id="PF00975">
    <property type="entry name" value="Thioesterase"/>
    <property type="match status" value="1"/>
</dbReference>
<evidence type="ECO:0000313" key="4">
    <source>
        <dbReference type="Proteomes" id="UP000049855"/>
    </source>
</evidence>
<dbReference type="Gene3D" id="3.40.50.1820">
    <property type="entry name" value="alpha/beta hydrolase"/>
    <property type="match status" value="1"/>
</dbReference>
<comment type="similarity">
    <text evidence="1">Belongs to the thioesterase family.</text>
</comment>
<dbReference type="SUPFAM" id="SSF53474">
    <property type="entry name" value="alpha/beta-Hydrolases"/>
    <property type="match status" value="1"/>
</dbReference>
<evidence type="ECO:0000256" key="1">
    <source>
        <dbReference type="ARBA" id="ARBA00007169"/>
    </source>
</evidence>
<dbReference type="AlphaFoldDB" id="A0A0U1L4S4"/>
<organism evidence="3 4">
    <name type="scientific">Sporomusa ovata</name>
    <dbReference type="NCBI Taxonomy" id="2378"/>
    <lineage>
        <taxon>Bacteria</taxon>
        <taxon>Bacillati</taxon>
        <taxon>Bacillota</taxon>
        <taxon>Negativicutes</taxon>
        <taxon>Selenomonadales</taxon>
        <taxon>Sporomusaceae</taxon>
        <taxon>Sporomusa</taxon>
    </lineage>
</organism>
<protein>
    <submittedName>
        <fullName evidence="3">Thioesterase</fullName>
    </submittedName>
</protein>
<keyword evidence="4" id="KW-1185">Reference proteome</keyword>
<dbReference type="RefSeq" id="WP_021171138.1">
    <property type="nucleotide sequence ID" value="NZ_CTRP01000014.1"/>
</dbReference>
<proteinExistence type="inferred from homology"/>
<gene>
    <name evidence="3" type="ORF">SpAn4DRAFT_0346</name>
</gene>
<dbReference type="EMBL" id="CTRP01000014">
    <property type="protein sequence ID" value="CQR73884.1"/>
    <property type="molecule type" value="Genomic_DNA"/>
</dbReference>
<evidence type="ECO:0000259" key="2">
    <source>
        <dbReference type="Pfam" id="PF00975"/>
    </source>
</evidence>
<dbReference type="Proteomes" id="UP000049855">
    <property type="component" value="Unassembled WGS sequence"/>
</dbReference>
<reference evidence="4" key="1">
    <citation type="submission" date="2015-03" db="EMBL/GenBank/DDBJ databases">
        <authorList>
            <person name="Nijsse Bart"/>
        </authorList>
    </citation>
    <scope>NUCLEOTIDE SEQUENCE [LARGE SCALE GENOMIC DNA]</scope>
</reference>
<name>A0A0U1L4S4_9FIRM</name>
<dbReference type="InterPro" id="IPR012223">
    <property type="entry name" value="TEII"/>
</dbReference>
<dbReference type="PANTHER" id="PTHR11487:SF0">
    <property type="entry name" value="S-ACYL FATTY ACID SYNTHASE THIOESTERASE, MEDIUM CHAIN"/>
    <property type="match status" value="1"/>
</dbReference>
<evidence type="ECO:0000313" key="3">
    <source>
        <dbReference type="EMBL" id="CQR73884.1"/>
    </source>
</evidence>
<feature type="domain" description="Thioesterase" evidence="2">
    <location>
        <begin position="20"/>
        <end position="241"/>
    </location>
</feature>
<dbReference type="InterPro" id="IPR001031">
    <property type="entry name" value="Thioesterase"/>
</dbReference>
<sequence>MKITNNWFPFGYNRDSKKARVFCFHYAGGSAAAFKHWTISCLTVEFIPVELPGKGTRISEPCFEKFDCLIEELLSGLMTAINNRPFYFFGHSMGAIIAFEAAYQLKCKYGIQPEKLIVAGRHAPHHPDPSMFKSHMDDEALIGELKRLNGTPREIMENKEILQFLLPIIRSDYRLHESYCYRGQKLNLPIIAHAGKRDYEANAAIMKYWNEVTDGPFALKEFDGNHFFVQNLGEEYLSELIRAVSRNDYGERSLYTVWNAQHSVKHHNY</sequence>
<dbReference type="PANTHER" id="PTHR11487">
    <property type="entry name" value="THIOESTERASE"/>
    <property type="match status" value="1"/>
</dbReference>
<dbReference type="GO" id="GO:0008610">
    <property type="term" value="P:lipid biosynthetic process"/>
    <property type="evidence" value="ECO:0007669"/>
    <property type="project" value="TreeGrafter"/>
</dbReference>
<dbReference type="InterPro" id="IPR029058">
    <property type="entry name" value="AB_hydrolase_fold"/>
</dbReference>
<accession>A0A0U1L4S4</accession>